<dbReference type="AlphaFoldDB" id="A0A199UK12"/>
<evidence type="ECO:0000256" key="5">
    <source>
        <dbReference type="ARBA" id="ARBA00023242"/>
    </source>
</evidence>
<comment type="caution">
    <text evidence="10">The sequence shown here is derived from an EMBL/GenBank/DDBJ whole genome shotgun (WGS) entry which is preliminary data.</text>
</comment>
<dbReference type="Pfam" id="PF00249">
    <property type="entry name" value="Myb_DNA-binding"/>
    <property type="match status" value="1"/>
</dbReference>
<dbReference type="GO" id="GO:0009739">
    <property type="term" value="P:response to gibberellin"/>
    <property type="evidence" value="ECO:0007669"/>
    <property type="project" value="TreeGrafter"/>
</dbReference>
<dbReference type="Proteomes" id="UP000092600">
    <property type="component" value="Unassembled WGS sequence"/>
</dbReference>
<dbReference type="PROSITE" id="PS51294">
    <property type="entry name" value="HTH_MYB"/>
    <property type="match status" value="1"/>
</dbReference>
<sequence>MEDEATTHRDSRKERVVRLFGVSIVEGGRRDAAAAAEEAEEEEDEEEEEVMRKIKSMGNLVAADADADAGGGGGSGAAAAGAAEEDGYLSDGGLVRSAKRRRAQGRKRAVPWTEEEHRTFLAGLEKLGKGDWRGISKNFVRTRTPTQVASHAQKYFLRQSNPNKKKRRSSLFDVGINDQTPTSGNSVSPLTMVKAQEVAEKNNQPVHSAAASSCNTMQFAPQVPESFPAFPLIGGLTRAQYMDSNNYMQVSIFRTSLDQAILQSSFMSKLKIPHESPPIFQANSTAFTPDFPKLLYTSSPELHQPRPALPTASPSLVESGELELTIAPPQPRSLSKVPSRKFLRKA</sequence>
<organism evidence="10 11">
    <name type="scientific">Ananas comosus</name>
    <name type="common">Pineapple</name>
    <name type="synonym">Ananas ananas</name>
    <dbReference type="NCBI Taxonomy" id="4615"/>
    <lineage>
        <taxon>Eukaryota</taxon>
        <taxon>Viridiplantae</taxon>
        <taxon>Streptophyta</taxon>
        <taxon>Embryophyta</taxon>
        <taxon>Tracheophyta</taxon>
        <taxon>Spermatophyta</taxon>
        <taxon>Magnoliopsida</taxon>
        <taxon>Liliopsida</taxon>
        <taxon>Poales</taxon>
        <taxon>Bromeliaceae</taxon>
        <taxon>Bromelioideae</taxon>
        <taxon>Ananas</taxon>
    </lineage>
</organism>
<dbReference type="InterPro" id="IPR017930">
    <property type="entry name" value="Myb_dom"/>
</dbReference>
<dbReference type="InterPro" id="IPR006447">
    <property type="entry name" value="Myb_dom_plants"/>
</dbReference>
<dbReference type="SMART" id="SM00717">
    <property type="entry name" value="SANT"/>
    <property type="match status" value="1"/>
</dbReference>
<evidence type="ECO:0000313" key="10">
    <source>
        <dbReference type="EMBL" id="OAY65063.1"/>
    </source>
</evidence>
<dbReference type="GO" id="GO:0003700">
    <property type="term" value="F:DNA-binding transcription factor activity"/>
    <property type="evidence" value="ECO:0007669"/>
    <property type="project" value="UniProtKB-ARBA"/>
</dbReference>
<feature type="region of interest" description="Disordered" evidence="6">
    <location>
        <begin position="320"/>
        <end position="346"/>
    </location>
</feature>
<dbReference type="EMBL" id="LSRQ01007331">
    <property type="protein sequence ID" value="OAY65063.1"/>
    <property type="molecule type" value="Genomic_DNA"/>
</dbReference>
<accession>A0A199UK12</accession>
<dbReference type="SUPFAM" id="SSF46689">
    <property type="entry name" value="Homeodomain-like"/>
    <property type="match status" value="1"/>
</dbReference>
<protein>
    <submittedName>
        <fullName evidence="10">Transcription factor DIVARICATA</fullName>
    </submittedName>
</protein>
<evidence type="ECO:0000256" key="1">
    <source>
        <dbReference type="ARBA" id="ARBA00004123"/>
    </source>
</evidence>
<evidence type="ECO:0000256" key="3">
    <source>
        <dbReference type="ARBA" id="ARBA00023125"/>
    </source>
</evidence>
<evidence type="ECO:0000256" key="6">
    <source>
        <dbReference type="SAM" id="MobiDB-lite"/>
    </source>
</evidence>
<keyword evidence="4" id="KW-0804">Transcription</keyword>
<dbReference type="InterPro" id="IPR001005">
    <property type="entry name" value="SANT/Myb"/>
</dbReference>
<dbReference type="GO" id="GO:0005634">
    <property type="term" value="C:nucleus"/>
    <property type="evidence" value="ECO:0007669"/>
    <property type="project" value="UniProtKB-SubCell"/>
</dbReference>
<reference evidence="10 11" key="1">
    <citation type="journal article" date="2016" name="DNA Res.">
        <title>The draft genome of MD-2 pineapple using hybrid error correction of long reads.</title>
        <authorList>
            <person name="Redwan R.M."/>
            <person name="Saidin A."/>
            <person name="Kumar S.V."/>
        </authorList>
    </citation>
    <scope>NUCLEOTIDE SEQUENCE [LARGE SCALE GENOMIC DNA]</scope>
    <source>
        <strain evidence="11">cv. MD2</strain>
        <tissue evidence="10">Leaf</tissue>
    </source>
</reference>
<dbReference type="Gene3D" id="1.10.10.60">
    <property type="entry name" value="Homeodomain-like"/>
    <property type="match status" value="1"/>
</dbReference>
<keyword evidence="2" id="KW-0805">Transcription regulation</keyword>
<dbReference type="CDD" id="cd00167">
    <property type="entry name" value="SANT"/>
    <property type="match status" value="1"/>
</dbReference>
<dbReference type="GO" id="GO:0009744">
    <property type="term" value="P:response to sucrose"/>
    <property type="evidence" value="ECO:0007669"/>
    <property type="project" value="UniProtKB-ARBA"/>
</dbReference>
<feature type="compositionally biased region" description="Acidic residues" evidence="6">
    <location>
        <begin position="37"/>
        <end position="49"/>
    </location>
</feature>
<dbReference type="InterPro" id="IPR017884">
    <property type="entry name" value="SANT_dom"/>
</dbReference>
<dbReference type="GO" id="GO:0009723">
    <property type="term" value="P:response to ethylene"/>
    <property type="evidence" value="ECO:0007669"/>
    <property type="project" value="TreeGrafter"/>
</dbReference>
<evidence type="ECO:0000259" key="7">
    <source>
        <dbReference type="PROSITE" id="PS50090"/>
    </source>
</evidence>
<evidence type="ECO:0000256" key="2">
    <source>
        <dbReference type="ARBA" id="ARBA00023015"/>
    </source>
</evidence>
<evidence type="ECO:0000256" key="4">
    <source>
        <dbReference type="ARBA" id="ARBA00023163"/>
    </source>
</evidence>
<evidence type="ECO:0000259" key="8">
    <source>
        <dbReference type="PROSITE" id="PS51293"/>
    </source>
</evidence>
<dbReference type="PROSITE" id="PS51293">
    <property type="entry name" value="SANT"/>
    <property type="match status" value="1"/>
</dbReference>
<keyword evidence="3" id="KW-0238">DNA-binding</keyword>
<dbReference type="STRING" id="4615.A0A199UK12"/>
<feature type="domain" description="HTH myb-type" evidence="9">
    <location>
        <begin position="106"/>
        <end position="160"/>
    </location>
</feature>
<feature type="domain" description="SANT" evidence="8">
    <location>
        <begin position="107"/>
        <end position="160"/>
    </location>
</feature>
<proteinExistence type="predicted"/>
<dbReference type="InterPro" id="IPR009057">
    <property type="entry name" value="Homeodomain-like_sf"/>
</dbReference>
<dbReference type="PANTHER" id="PTHR44191:SF61">
    <property type="entry name" value="OS08G0151000 PROTEIN"/>
    <property type="match status" value="1"/>
</dbReference>
<comment type="subcellular location">
    <subcellularLocation>
        <location evidence="1">Nucleus</location>
    </subcellularLocation>
</comment>
<dbReference type="GO" id="GO:0003677">
    <property type="term" value="F:DNA binding"/>
    <property type="evidence" value="ECO:0007669"/>
    <property type="project" value="UniProtKB-KW"/>
</dbReference>
<dbReference type="FunFam" id="1.10.10.60:FF:000009">
    <property type="entry name" value="transcription factor MYB1R1"/>
    <property type="match status" value="1"/>
</dbReference>
<gene>
    <name evidence="10" type="ORF">ACMD2_18881</name>
</gene>
<evidence type="ECO:0000313" key="11">
    <source>
        <dbReference type="Proteomes" id="UP000092600"/>
    </source>
</evidence>
<keyword evidence="5" id="KW-0539">Nucleus</keyword>
<feature type="region of interest" description="Disordered" evidence="6">
    <location>
        <begin position="29"/>
        <end position="52"/>
    </location>
</feature>
<name>A0A199UK12_ANACO</name>
<dbReference type="PROSITE" id="PS50090">
    <property type="entry name" value="MYB_LIKE"/>
    <property type="match status" value="1"/>
</dbReference>
<dbReference type="NCBIfam" id="TIGR01557">
    <property type="entry name" value="myb_SHAQKYF"/>
    <property type="match status" value="1"/>
</dbReference>
<dbReference type="InterPro" id="IPR052245">
    <property type="entry name" value="Plant_Stress_Dev_TF"/>
</dbReference>
<evidence type="ECO:0000259" key="9">
    <source>
        <dbReference type="PROSITE" id="PS51294"/>
    </source>
</evidence>
<feature type="domain" description="Myb-like" evidence="7">
    <location>
        <begin position="104"/>
        <end position="156"/>
    </location>
</feature>
<dbReference type="PANTHER" id="PTHR44191">
    <property type="entry name" value="TRANSCRIPTION FACTOR KUA1"/>
    <property type="match status" value="1"/>
</dbReference>